<reference evidence="2 3" key="1">
    <citation type="submission" date="2024-11" db="EMBL/GenBank/DDBJ databases">
        <title>Adaptive evolution of stress response genes in parasites aligns with host niche diversity.</title>
        <authorList>
            <person name="Hahn C."/>
            <person name="Resl P."/>
        </authorList>
    </citation>
    <scope>NUCLEOTIDE SEQUENCE [LARGE SCALE GENOMIC DNA]</scope>
    <source>
        <strain evidence="2">EGGRZ-B1_66</strain>
        <tissue evidence="2">Body</tissue>
    </source>
</reference>
<evidence type="ECO:0000313" key="2">
    <source>
        <dbReference type="EMBL" id="KAL3309795.1"/>
    </source>
</evidence>
<dbReference type="InterPro" id="IPR011990">
    <property type="entry name" value="TPR-like_helical_dom_sf"/>
</dbReference>
<dbReference type="PANTHER" id="PTHR11246:SF1">
    <property type="entry name" value="PRE-MRNA-PROCESSING FACTOR 6"/>
    <property type="match status" value="1"/>
</dbReference>
<sequence>MKNNADNEILYILASHHEERMGSVAKARSILEKARSKLSSLPLIWLESVRLEARHGNKSVAESLLSKALQACPTAGSLWAELIFMAPKPQRKTKSVDALKKCEHDPIVLLAVSRMFWCERLIGKARSWFTRAVKLDSDIGDIWANFYKFELLHGTPEQQEEIKTRCVAAEPRHGEIWCVHSKNPRNWKLKPAELLQLVAEQIEIPI</sequence>
<dbReference type="InterPro" id="IPR003107">
    <property type="entry name" value="HAT"/>
</dbReference>
<dbReference type="PANTHER" id="PTHR11246">
    <property type="entry name" value="PRE-MRNA SPLICING FACTOR"/>
    <property type="match status" value="1"/>
</dbReference>
<protein>
    <recommendedName>
        <fullName evidence="4">Pre-mRNA splicing factor</fullName>
    </recommendedName>
</protein>
<dbReference type="SUPFAM" id="SSF48452">
    <property type="entry name" value="TPR-like"/>
    <property type="match status" value="1"/>
</dbReference>
<proteinExistence type="predicted"/>
<dbReference type="AlphaFoldDB" id="A0ABD2PQM4"/>
<evidence type="ECO:0000256" key="1">
    <source>
        <dbReference type="ARBA" id="ARBA00022737"/>
    </source>
</evidence>
<dbReference type="InterPro" id="IPR045075">
    <property type="entry name" value="Syf1-like"/>
</dbReference>
<evidence type="ECO:0000313" key="3">
    <source>
        <dbReference type="Proteomes" id="UP001626550"/>
    </source>
</evidence>
<organism evidence="2 3">
    <name type="scientific">Cichlidogyrus casuarinus</name>
    <dbReference type="NCBI Taxonomy" id="1844966"/>
    <lineage>
        <taxon>Eukaryota</taxon>
        <taxon>Metazoa</taxon>
        <taxon>Spiralia</taxon>
        <taxon>Lophotrochozoa</taxon>
        <taxon>Platyhelminthes</taxon>
        <taxon>Monogenea</taxon>
        <taxon>Monopisthocotylea</taxon>
        <taxon>Dactylogyridea</taxon>
        <taxon>Ancyrocephalidae</taxon>
        <taxon>Cichlidogyrus</taxon>
    </lineage>
</organism>
<keyword evidence="3" id="KW-1185">Reference proteome</keyword>
<accession>A0ABD2PQM4</accession>
<dbReference type="EMBL" id="JBJKFK010003535">
    <property type="protein sequence ID" value="KAL3309795.1"/>
    <property type="molecule type" value="Genomic_DNA"/>
</dbReference>
<gene>
    <name evidence="2" type="ORF">Ciccas_011655</name>
</gene>
<dbReference type="Gene3D" id="1.25.40.10">
    <property type="entry name" value="Tetratricopeptide repeat domain"/>
    <property type="match status" value="1"/>
</dbReference>
<dbReference type="Proteomes" id="UP001626550">
    <property type="component" value="Unassembled WGS sequence"/>
</dbReference>
<keyword evidence="1" id="KW-0677">Repeat</keyword>
<name>A0ABD2PQM4_9PLAT</name>
<dbReference type="SMART" id="SM00386">
    <property type="entry name" value="HAT"/>
    <property type="match status" value="3"/>
</dbReference>
<comment type="caution">
    <text evidence="2">The sequence shown here is derived from an EMBL/GenBank/DDBJ whole genome shotgun (WGS) entry which is preliminary data.</text>
</comment>
<evidence type="ECO:0008006" key="4">
    <source>
        <dbReference type="Google" id="ProtNLM"/>
    </source>
</evidence>